<reference evidence="1" key="1">
    <citation type="submission" date="2020-05" db="EMBL/GenBank/DDBJ databases">
        <title>Large-scale comparative analyses of tick genomes elucidate their genetic diversity and vector capacities.</title>
        <authorList>
            <person name="Jia N."/>
            <person name="Wang J."/>
            <person name="Shi W."/>
            <person name="Du L."/>
            <person name="Sun Y."/>
            <person name="Zhan W."/>
            <person name="Jiang J."/>
            <person name="Wang Q."/>
            <person name="Zhang B."/>
            <person name="Ji P."/>
            <person name="Sakyi L.B."/>
            <person name="Cui X."/>
            <person name="Yuan T."/>
            <person name="Jiang B."/>
            <person name="Yang W."/>
            <person name="Lam T.T.-Y."/>
            <person name="Chang Q."/>
            <person name="Ding S."/>
            <person name="Wang X."/>
            <person name="Zhu J."/>
            <person name="Ruan X."/>
            <person name="Zhao L."/>
            <person name="Wei J."/>
            <person name="Que T."/>
            <person name="Du C."/>
            <person name="Cheng J."/>
            <person name="Dai P."/>
            <person name="Han X."/>
            <person name="Huang E."/>
            <person name="Gao Y."/>
            <person name="Liu J."/>
            <person name="Shao H."/>
            <person name="Ye R."/>
            <person name="Li L."/>
            <person name="Wei W."/>
            <person name="Wang X."/>
            <person name="Wang C."/>
            <person name="Yang T."/>
            <person name="Huo Q."/>
            <person name="Li W."/>
            <person name="Guo W."/>
            <person name="Chen H."/>
            <person name="Zhou L."/>
            <person name="Ni X."/>
            <person name="Tian J."/>
            <person name="Zhou Y."/>
            <person name="Sheng Y."/>
            <person name="Liu T."/>
            <person name="Pan Y."/>
            <person name="Xia L."/>
            <person name="Li J."/>
            <person name="Zhao F."/>
            <person name="Cao W."/>
        </authorList>
    </citation>
    <scope>NUCLEOTIDE SEQUENCE</scope>
    <source>
        <strain evidence="1">Hyas-2018</strain>
    </source>
</reference>
<comment type="caution">
    <text evidence="1">The sequence shown here is derived from an EMBL/GenBank/DDBJ whole genome shotgun (WGS) entry which is preliminary data.</text>
</comment>
<keyword evidence="2" id="KW-1185">Reference proteome</keyword>
<protein>
    <submittedName>
        <fullName evidence="1">Uncharacterized protein</fullName>
    </submittedName>
</protein>
<proteinExistence type="predicted"/>
<evidence type="ECO:0000313" key="1">
    <source>
        <dbReference type="EMBL" id="KAH6937692.1"/>
    </source>
</evidence>
<gene>
    <name evidence="1" type="ORF">HPB50_003587</name>
</gene>
<evidence type="ECO:0000313" key="2">
    <source>
        <dbReference type="Proteomes" id="UP000821845"/>
    </source>
</evidence>
<sequence>MLQIRRGATGLLAVLGKALGDTSLRGARACGGNGASGTLVRHLELCEYVCVCVYVRARGRDCTACVVLWKRNCDWVNTGSSLREVESTRSRYADLLCLYATPT</sequence>
<dbReference type="EMBL" id="CM023482">
    <property type="protein sequence ID" value="KAH6937692.1"/>
    <property type="molecule type" value="Genomic_DNA"/>
</dbReference>
<dbReference type="Proteomes" id="UP000821845">
    <property type="component" value="Chromosome 2"/>
</dbReference>
<accession>A0ACB7SUH3</accession>
<organism evidence="1 2">
    <name type="scientific">Hyalomma asiaticum</name>
    <name type="common">Tick</name>
    <dbReference type="NCBI Taxonomy" id="266040"/>
    <lineage>
        <taxon>Eukaryota</taxon>
        <taxon>Metazoa</taxon>
        <taxon>Ecdysozoa</taxon>
        <taxon>Arthropoda</taxon>
        <taxon>Chelicerata</taxon>
        <taxon>Arachnida</taxon>
        <taxon>Acari</taxon>
        <taxon>Parasitiformes</taxon>
        <taxon>Ixodida</taxon>
        <taxon>Ixodoidea</taxon>
        <taxon>Ixodidae</taxon>
        <taxon>Hyalomminae</taxon>
        <taxon>Hyalomma</taxon>
    </lineage>
</organism>
<name>A0ACB7SUH3_HYAAI</name>